<evidence type="ECO:0000259" key="5">
    <source>
        <dbReference type="Pfam" id="PF00082"/>
    </source>
</evidence>
<feature type="domain" description="Peptidase S8/S53" evidence="5">
    <location>
        <begin position="272"/>
        <end position="621"/>
    </location>
</feature>
<dbReference type="InterPro" id="IPR050131">
    <property type="entry name" value="Peptidase_S8_subtilisin-like"/>
</dbReference>
<dbReference type="InterPro" id="IPR036852">
    <property type="entry name" value="Peptidase_S8/S53_dom_sf"/>
</dbReference>
<comment type="similarity">
    <text evidence="1">Belongs to the peptidase S8 family.</text>
</comment>
<reference evidence="6 7" key="1">
    <citation type="journal article" date="2016" name="DNA Res.">
        <title>The complete genome sequencing of Prevotella intermedia strain OMA14 and a subsequent fine-scale, intra-species genomic comparison reveal an unusual amplification of conjugative and mobile transposons and identify a novel Prevotella-lineage-specific repeat.</title>
        <authorList>
            <person name="Naito M."/>
            <person name="Ogura Y."/>
            <person name="Itoh T."/>
            <person name="Shoji M."/>
            <person name="Okamoto M."/>
            <person name="Hayashi T."/>
            <person name="Nakayama K."/>
        </authorList>
    </citation>
    <scope>NUCLEOTIDE SEQUENCE [LARGE SCALE GENOMIC DNA]</scope>
    <source>
        <strain evidence="6 7">OMA14</strain>
    </source>
</reference>
<dbReference type="Gene3D" id="3.40.50.200">
    <property type="entry name" value="Peptidase S8/S53 domain"/>
    <property type="match status" value="1"/>
</dbReference>
<dbReference type="PANTHER" id="PTHR43806:SF11">
    <property type="entry name" value="CEREVISIN-RELATED"/>
    <property type="match status" value="1"/>
</dbReference>
<accession>A0A0S3UJS6</accession>
<evidence type="ECO:0000256" key="2">
    <source>
        <dbReference type="ARBA" id="ARBA00022670"/>
    </source>
</evidence>
<keyword evidence="4" id="KW-0720">Serine protease</keyword>
<sequence>MLKTLCVMSKSHLFLKNEFGICSEFNRTRGRENKEDTLGERQNYRQQREKLNRCRIDFEQALDNRHNLRSKEIVVEHFDMLSINFLKIADSTLIKSYCAVYGLSEINYSNMNQTVLFAIADEGRFRDIFISQVNSFSTEDTVENTKYKLLTLMDSFSYWNSDSMKSFDITDGDAHDVLLELVETRPRMVKKQLAIVDAMEGYLNSKKIVYKKVEPYIYQIDFIKKDDLAAILDNFDVIQSIQSLYNVRIRPNTFGDSEIVSDATLNLLEGAPTIGVIDTGVQRLAVLDPILEQDGFDLTNKEEQHPYEINLTSDSSHGTTVATLAAFGNNFYHDINAKNIDADAKIFSIKVQRGERGPLNIAEIKDAIINAHQDYGVRIFNLSMSVRGKSYNQDISTYAYILDQLAFLYDLLIFISVGNLSTEDIEEMQIVAAKPETSEKVKHFLQYPNHYYNPFITLVETECHDGECMNLCEPSESMNNMAVGAIAENYNASQRGHGLSLGKEFPAFYSRKYYMDYNSLINGTHFKNNQRNKNLFKPDIVMPGGDQLDVKSRMLVLSPRLDGAGLRMEQNSGTSYAAPLAANIAAKIVRKYPNLSMQSVKALMINSADPIKTYYLDRTIDNLKVLDNNSYPNVDRNEKSRLSKKYSAERLSKYISGYGVPNISKCIDSDDDRCTFIIEDRIDFDSHKVINLNIPNYLLQYSKKGTLLTLTATLCYKFNPKRGNVLSYCPIHIAFNLGNSMNHDEPRKNAEEYARQRASEDKDRMAIKSNVEAWSDDFYPASSKIFSNVQKKILNISRDEIEKVHTQLSIIFRCTGRDFLVGTNHPFSFVLTIEQNHSDEIDGNSLYDSLEQENTVETIAQANLEAEA</sequence>
<evidence type="ECO:0000313" key="6">
    <source>
        <dbReference type="EMBL" id="BAU17720.1"/>
    </source>
</evidence>
<protein>
    <submittedName>
        <fullName evidence="6">Probable peptidase subtilase family</fullName>
    </submittedName>
</protein>
<organism evidence="6 7">
    <name type="scientific">Prevotella intermedia</name>
    <dbReference type="NCBI Taxonomy" id="28131"/>
    <lineage>
        <taxon>Bacteria</taxon>
        <taxon>Pseudomonadati</taxon>
        <taxon>Bacteroidota</taxon>
        <taxon>Bacteroidia</taxon>
        <taxon>Bacteroidales</taxon>
        <taxon>Prevotellaceae</taxon>
        <taxon>Prevotella</taxon>
    </lineage>
</organism>
<gene>
    <name evidence="6" type="ORF">PIOMA14_I_1212</name>
</gene>
<dbReference type="SUPFAM" id="SSF52743">
    <property type="entry name" value="Subtilisin-like"/>
    <property type="match status" value="1"/>
</dbReference>
<dbReference type="EMBL" id="AP014597">
    <property type="protein sequence ID" value="BAU17720.1"/>
    <property type="molecule type" value="Genomic_DNA"/>
</dbReference>
<evidence type="ECO:0000256" key="1">
    <source>
        <dbReference type="ARBA" id="ARBA00011073"/>
    </source>
</evidence>
<evidence type="ECO:0000256" key="4">
    <source>
        <dbReference type="ARBA" id="ARBA00022825"/>
    </source>
</evidence>
<name>A0A0S3UJS6_PREIN</name>
<keyword evidence="3" id="KW-0378">Hydrolase</keyword>
<dbReference type="Proteomes" id="UP000217431">
    <property type="component" value="Chromosome I"/>
</dbReference>
<dbReference type="GO" id="GO:0006508">
    <property type="term" value="P:proteolysis"/>
    <property type="evidence" value="ECO:0007669"/>
    <property type="project" value="UniProtKB-KW"/>
</dbReference>
<dbReference type="Pfam" id="PF00082">
    <property type="entry name" value="Peptidase_S8"/>
    <property type="match status" value="1"/>
</dbReference>
<evidence type="ECO:0000256" key="3">
    <source>
        <dbReference type="ARBA" id="ARBA00022801"/>
    </source>
</evidence>
<dbReference type="PANTHER" id="PTHR43806">
    <property type="entry name" value="PEPTIDASE S8"/>
    <property type="match status" value="1"/>
</dbReference>
<evidence type="ECO:0000313" key="7">
    <source>
        <dbReference type="Proteomes" id="UP000217431"/>
    </source>
</evidence>
<dbReference type="GO" id="GO:0004252">
    <property type="term" value="F:serine-type endopeptidase activity"/>
    <property type="evidence" value="ECO:0007669"/>
    <property type="project" value="InterPro"/>
</dbReference>
<keyword evidence="2" id="KW-0645">Protease</keyword>
<dbReference type="InterPro" id="IPR000209">
    <property type="entry name" value="Peptidase_S8/S53_dom"/>
</dbReference>
<proteinExistence type="inferred from homology"/>
<dbReference type="AlphaFoldDB" id="A0A0S3UJS6"/>